<dbReference type="SUPFAM" id="SSF48452">
    <property type="entry name" value="TPR-like"/>
    <property type="match status" value="1"/>
</dbReference>
<organism evidence="1 2">
    <name type="scientific">Companilactobacillus baiquanensis</name>
    <dbReference type="NCBI Taxonomy" id="2486005"/>
    <lineage>
        <taxon>Bacteria</taxon>
        <taxon>Bacillati</taxon>
        <taxon>Bacillota</taxon>
        <taxon>Bacilli</taxon>
        <taxon>Lactobacillales</taxon>
        <taxon>Lactobacillaceae</taxon>
        <taxon>Companilactobacillus</taxon>
    </lineage>
</organism>
<gene>
    <name evidence="1" type="ORF">ACFP1F_06555</name>
</gene>
<protein>
    <submittedName>
        <fullName evidence="1">Tetratricopeptide repeat protein</fullName>
    </submittedName>
</protein>
<evidence type="ECO:0000313" key="2">
    <source>
        <dbReference type="Proteomes" id="UP001596186"/>
    </source>
</evidence>
<name>A0ABW1UWJ7_9LACO</name>
<dbReference type="Proteomes" id="UP001596186">
    <property type="component" value="Unassembled WGS sequence"/>
</dbReference>
<dbReference type="InterPro" id="IPR011990">
    <property type="entry name" value="TPR-like_helical_dom_sf"/>
</dbReference>
<reference evidence="2" key="1">
    <citation type="journal article" date="2019" name="Int. J. Syst. Evol. Microbiol.">
        <title>The Global Catalogue of Microorganisms (GCM) 10K type strain sequencing project: providing services to taxonomists for standard genome sequencing and annotation.</title>
        <authorList>
            <consortium name="The Broad Institute Genomics Platform"/>
            <consortium name="The Broad Institute Genome Sequencing Center for Infectious Disease"/>
            <person name="Wu L."/>
            <person name="Ma J."/>
        </authorList>
    </citation>
    <scope>NUCLEOTIDE SEQUENCE [LARGE SCALE GENOMIC DNA]</scope>
    <source>
        <strain evidence="2">CCM 8895</strain>
    </source>
</reference>
<comment type="caution">
    <text evidence="1">The sequence shown here is derived from an EMBL/GenBank/DDBJ whole genome shotgun (WGS) entry which is preliminary data.</text>
</comment>
<evidence type="ECO:0000313" key="1">
    <source>
        <dbReference type="EMBL" id="MFC6323392.1"/>
    </source>
</evidence>
<dbReference type="RefSeq" id="WP_125592224.1">
    <property type="nucleotide sequence ID" value="NZ_JBHSSN010000014.1"/>
</dbReference>
<accession>A0ABW1UWJ7</accession>
<dbReference type="EMBL" id="JBHSSN010000014">
    <property type="protein sequence ID" value="MFC6323392.1"/>
    <property type="molecule type" value="Genomic_DNA"/>
</dbReference>
<keyword evidence="2" id="KW-1185">Reference proteome</keyword>
<sequence length="316" mass="36238">MDDSDNLKKILDAADDAFNKGDWDEATELYTEAYTMQPSFLINQGLAASLLNLKKADDAEAVILDYFNYYLSNADAAKLAADIVLENNDFLLANQIINYYNNNNFSTIDDSFILDFKRRVSLAEERHLRSFKPHMTSILTHLRSIVTKPMVSQIQLIRSMREFDKKDYIAGSKLLLGNPLLHPLLKSELAENLYKLGITEKIDISFYGEMKTFEPSKLKPIMSTDVYLKMCDELDKVLSGSKNETQLENLRGELSLYAAMVYPFGENIIKDPSLWTNLFLLRYGLIDESDVKDNSHFSEVKSWVDRFDSLINVFQQ</sequence>
<proteinExistence type="predicted"/>